<feature type="compositionally biased region" description="Basic and acidic residues" evidence="1">
    <location>
        <begin position="353"/>
        <end position="362"/>
    </location>
</feature>
<feature type="region of interest" description="Disordered" evidence="1">
    <location>
        <begin position="235"/>
        <end position="263"/>
    </location>
</feature>
<dbReference type="RefSeq" id="XP_049178860.1">
    <property type="nucleotide sequence ID" value="XM_049325585.1"/>
</dbReference>
<proteinExistence type="predicted"/>
<gene>
    <name evidence="2" type="ORF">KGF56_004173</name>
</gene>
<feature type="region of interest" description="Disordered" evidence="1">
    <location>
        <begin position="56"/>
        <end position="75"/>
    </location>
</feature>
<dbReference type="AlphaFoldDB" id="A0AAI9WWN1"/>
<organism evidence="2 3">
    <name type="scientific">Candida oxycetoniae</name>
    <dbReference type="NCBI Taxonomy" id="497107"/>
    <lineage>
        <taxon>Eukaryota</taxon>
        <taxon>Fungi</taxon>
        <taxon>Dikarya</taxon>
        <taxon>Ascomycota</taxon>
        <taxon>Saccharomycotina</taxon>
        <taxon>Pichiomycetes</taxon>
        <taxon>Debaryomycetaceae</taxon>
        <taxon>Candida/Lodderomyces clade</taxon>
        <taxon>Candida</taxon>
    </lineage>
</organism>
<evidence type="ECO:0000256" key="1">
    <source>
        <dbReference type="SAM" id="MobiDB-lite"/>
    </source>
</evidence>
<keyword evidence="3" id="KW-1185">Reference proteome</keyword>
<evidence type="ECO:0000313" key="2">
    <source>
        <dbReference type="EMBL" id="KAI3403113.2"/>
    </source>
</evidence>
<name>A0AAI9WWN1_9ASCO</name>
<reference evidence="2" key="1">
    <citation type="journal article" date="2022" name="DNA Res.">
        <title>Genome analysis of five recently described species of the CUG-Ser clade uncovers Candida theae as a new hybrid lineage with pathogenic potential in the Candida parapsilosis species complex.</title>
        <authorList>
            <person name="Mixao V."/>
            <person name="Del Olmo V."/>
            <person name="Hegedusova E."/>
            <person name="Saus E."/>
            <person name="Pryszcz L."/>
            <person name="Cillingova A."/>
            <person name="Nosek J."/>
            <person name="Gabaldon T."/>
        </authorList>
    </citation>
    <scope>NUCLEOTIDE SEQUENCE</scope>
    <source>
        <strain evidence="2">CBS 10844</strain>
    </source>
</reference>
<sequence>MSKQFTTATNSATTHNNVNFNLYSNSSSSIDEVNSPATNFNSCNTSRNLNYLHNTSCKSTSNTSFNTARSSNYEDPHISEKFNKFVKKTINKLKLSPVTHTQQEKQSQQSQQSQQEHSHSHHEHNSRQQQQQQVATTATAAAAAAGTTTTTSRPPHTCAISSNSSASDIFERSVSNNDYLTGLANPETPAHYSIENYTSPILDKTTEILANPNIQLDQVKLNCYCDEDYEMDDDDIKPFDPHKHSVGSFQNYSTPSNSEIAQGDAISPTFRPRARSIISQSIISKLDHSKSNNSNNNNNNNNSSSSGPAGKLSLSKSTTGFSFSKPQPLNQPPFLLNKRSSSFAGATRHTRSQSREKEKEKEEGEEEEEEEETVSTPTIDFYSFADMVCNEDDDLSMLRDDDAIDPLIATPTSSRGFINLSGSSTPFRRGSYATINAKDYIGVL</sequence>
<feature type="compositionally biased region" description="Low complexity" evidence="1">
    <location>
        <begin position="326"/>
        <end position="337"/>
    </location>
</feature>
<dbReference type="EMBL" id="JAHUZD010000138">
    <property type="protein sequence ID" value="KAI3403113.2"/>
    <property type="molecule type" value="Genomic_DNA"/>
</dbReference>
<feature type="compositionally biased region" description="Low complexity" evidence="1">
    <location>
        <begin position="127"/>
        <end position="152"/>
    </location>
</feature>
<feature type="region of interest" description="Disordered" evidence="1">
    <location>
        <begin position="287"/>
        <end position="376"/>
    </location>
</feature>
<feature type="compositionally biased region" description="Low complexity" evidence="1">
    <location>
        <begin position="99"/>
        <end position="115"/>
    </location>
</feature>
<comment type="caution">
    <text evidence="2">The sequence shown here is derived from an EMBL/GenBank/DDBJ whole genome shotgun (WGS) entry which is preliminary data.</text>
</comment>
<accession>A0AAI9WWN1</accession>
<feature type="compositionally biased region" description="Polar residues" evidence="1">
    <location>
        <begin position="247"/>
        <end position="260"/>
    </location>
</feature>
<evidence type="ECO:0000313" key="3">
    <source>
        <dbReference type="Proteomes" id="UP001202479"/>
    </source>
</evidence>
<dbReference type="Proteomes" id="UP001202479">
    <property type="component" value="Unassembled WGS sequence"/>
</dbReference>
<feature type="compositionally biased region" description="Low complexity" evidence="1">
    <location>
        <begin position="291"/>
        <end position="306"/>
    </location>
</feature>
<protein>
    <submittedName>
        <fullName evidence="2">Uncharacterized protein</fullName>
    </submittedName>
</protein>
<feature type="compositionally biased region" description="Polar residues" evidence="1">
    <location>
        <begin position="56"/>
        <end position="71"/>
    </location>
</feature>
<feature type="region of interest" description="Disordered" evidence="1">
    <location>
        <begin position="98"/>
        <end position="166"/>
    </location>
</feature>
<dbReference type="GeneID" id="73381788"/>
<feature type="compositionally biased region" description="Polar residues" evidence="1">
    <location>
        <begin position="314"/>
        <end position="325"/>
    </location>
</feature>
<feature type="compositionally biased region" description="Acidic residues" evidence="1">
    <location>
        <begin position="363"/>
        <end position="373"/>
    </location>
</feature>